<proteinExistence type="predicted"/>
<keyword evidence="2" id="KW-1185">Reference proteome</keyword>
<name>A0ACA9KXL0_9GLOM</name>
<organism evidence="1 2">
    <name type="scientific">Cetraspora pellucida</name>
    <dbReference type="NCBI Taxonomy" id="1433469"/>
    <lineage>
        <taxon>Eukaryota</taxon>
        <taxon>Fungi</taxon>
        <taxon>Fungi incertae sedis</taxon>
        <taxon>Mucoromycota</taxon>
        <taxon>Glomeromycotina</taxon>
        <taxon>Glomeromycetes</taxon>
        <taxon>Diversisporales</taxon>
        <taxon>Gigasporaceae</taxon>
        <taxon>Cetraspora</taxon>
    </lineage>
</organism>
<gene>
    <name evidence="1" type="ORF">SPELUC_LOCUS2942</name>
</gene>
<reference evidence="1" key="1">
    <citation type="submission" date="2021-06" db="EMBL/GenBank/DDBJ databases">
        <authorList>
            <person name="Kallberg Y."/>
            <person name="Tangrot J."/>
            <person name="Rosling A."/>
        </authorList>
    </citation>
    <scope>NUCLEOTIDE SEQUENCE</scope>
    <source>
        <strain evidence="1">28 12/20/2015</strain>
    </source>
</reference>
<dbReference type="EMBL" id="CAJVPW010002111">
    <property type="protein sequence ID" value="CAG8499431.1"/>
    <property type="molecule type" value="Genomic_DNA"/>
</dbReference>
<comment type="caution">
    <text evidence="1">The sequence shown here is derived from an EMBL/GenBank/DDBJ whole genome shotgun (WGS) entry which is preliminary data.</text>
</comment>
<sequence>MPAIPKISEMEAEYQALVEYLYSEIIPEDVLRNDNGKEFVAQIFTQICRTLSITIRHGCPYHPQSQGQLQCKDWISVVDAFVVSYNSSMHEAHGHTSYEKRLL</sequence>
<dbReference type="Proteomes" id="UP000789366">
    <property type="component" value="Unassembled WGS sequence"/>
</dbReference>
<protein>
    <submittedName>
        <fullName evidence="1">7232_t:CDS:1</fullName>
    </submittedName>
</protein>
<evidence type="ECO:0000313" key="1">
    <source>
        <dbReference type="EMBL" id="CAG8499431.1"/>
    </source>
</evidence>
<evidence type="ECO:0000313" key="2">
    <source>
        <dbReference type="Proteomes" id="UP000789366"/>
    </source>
</evidence>
<accession>A0ACA9KXL0</accession>